<dbReference type="GO" id="GO:0003723">
    <property type="term" value="F:RNA binding"/>
    <property type="evidence" value="ECO:0007669"/>
    <property type="project" value="TreeGrafter"/>
</dbReference>
<protein>
    <submittedName>
        <fullName evidence="8">DUF3418 domain-containing protein</fullName>
    </submittedName>
</protein>
<evidence type="ECO:0000313" key="8">
    <source>
        <dbReference type="EMBL" id="RHJ22578.1"/>
    </source>
</evidence>
<dbReference type="Pfam" id="PF00271">
    <property type="entry name" value="Helicase_C"/>
    <property type="match status" value="1"/>
</dbReference>
<evidence type="ECO:0000256" key="5">
    <source>
        <dbReference type="SAM" id="MobiDB-lite"/>
    </source>
</evidence>
<reference evidence="8 9" key="1">
    <citation type="submission" date="2018-08" db="EMBL/GenBank/DDBJ databases">
        <title>A genome reference for cultivated species of the human gut microbiota.</title>
        <authorList>
            <person name="Zou Y."/>
            <person name="Xue W."/>
            <person name="Luo G."/>
        </authorList>
    </citation>
    <scope>NUCLEOTIDE SEQUENCE [LARGE SCALE GENOMIC DNA]</scope>
    <source>
        <strain evidence="8 9">AM12-10</strain>
    </source>
</reference>
<dbReference type="InterPro" id="IPR014001">
    <property type="entry name" value="Helicase_ATP-bd"/>
</dbReference>
<evidence type="ECO:0000256" key="2">
    <source>
        <dbReference type="ARBA" id="ARBA00022801"/>
    </source>
</evidence>
<dbReference type="InterPro" id="IPR007502">
    <property type="entry name" value="Helicase-assoc_dom"/>
</dbReference>
<keyword evidence="2" id="KW-0378">Hydrolase</keyword>
<dbReference type="Proteomes" id="UP000283727">
    <property type="component" value="Unassembled WGS sequence"/>
</dbReference>
<evidence type="ECO:0000313" key="9">
    <source>
        <dbReference type="Proteomes" id="UP000283727"/>
    </source>
</evidence>
<dbReference type="Pfam" id="PF11898">
    <property type="entry name" value="DUF3418"/>
    <property type="match status" value="2"/>
</dbReference>
<dbReference type="SUPFAM" id="SSF52540">
    <property type="entry name" value="P-loop containing nucleoside triphosphate hydrolases"/>
    <property type="match status" value="1"/>
</dbReference>
<sequence>MKFTYPSELPVSAARDDIAKAVSSSQVVIVSGQTGSGKTTQLPKILLELGRGTHGRQIVHTQPRRLAARTVAERIASEMGVHLGDEIGYQVRFTDETSPKTRLRVVTDGILLAQIQRDPQLRQYDTIVIDEAHERSLNIDFLLGYLTALLPKRRDLKLIITSATIDSVKFQEHFEHALHEKVPVIEVSGRTYPVQVVYEPLGTAPALMRHVPGFETGAMPGEESYAELSAAPSDGGRDRGSSREPDMDMPTAVARACAELIIHSSHERGARDILVFASGERDIHEFENALRRHYGPRADDMRHPDAIEIMPLFARLSSKEQHRVFEPHTHQRIVIATNVAETSLTVPGIRYVVDPGTARISRYSKTAKVQRLPIEPISQASADQRSGRCGRIADGIAIRLYSREDYENRPRFTEPEILRTSLGAVVLHMLSVGVARTAEDVTNFGFIDPPDMKAVSDGFNELTELKAIGRKRGEVTLTHVGRQLARIPIDVRLGRMVIEAAKSSTPDTLAAVLVIVAFLSLQDPRERPDEARDEADRIHNRYADPSSDYLTALNIWDRIFQADGEPSNNALRRICKSEYFSWLRVRQWKDLVNQLTEMCRELKFKVGSPQPASRPDLAVRQLPINQQAAHSLCCSWDDRGIHTSMLSGLLSMMGMQIVREPKASDFAGLKGAAKAKAIKRAQKMAKNDYQGARGTHFALFPASAVAKSTPQWVMSTELVETSRLWARYSAAIDPAWAEPLAGQLTRTTYAEPHWSGSRGSAVATAKVLLYGLPIISDRTVQWGRINPMEARDFLIRQGLVEGDVQQRFSYDDFLARNRDILDEAAEDASRTRQVSQSVSDEDLYDFYQSVIPNDVTCVADLAKWWKREHGEHPHLLDFDPDKVERLSSAESVSLADYPDHWHALGTDGQPIDLRLSYIYDPHDPADGVTVHVPLKALSRLTPEQFTWNVPGLLDELIVGLIKSLPKSLRVQFVPAPDTARKIRAWIDDRYPALPGTGTSDGQGHAWPDLPHVFTQAAIDTVGAQIHPEVLTGELWEKLPAYLRMTFSIEQQLPAPRNARGRRHARGSVKVLGSGKSLTALQRQFAEQAEASARRMVEHKAEQAASQGKLVEQANLLHKAGATSESRAVMLWRGALDALRMPSERISSRWLGAEALMLASAPYPSTKALVEDLQLATVKRLLPNIDTLPDDDALADAVMGVTEVYEDTVYALAHDVIAILRAYANVDKATSGKADLPMLSVLQSVREHIATLVFPGFIGATPPAALPRIPKYLEADLIRLTKAKNDKNRDVRWAGEADEARQLVDKAVQRAKTEPAGPRHEALTKQADDARWMLEEFYVSLWAQELGTAKPVSLQRIKKTLGK</sequence>
<keyword evidence="1" id="KW-0547">Nucleotide-binding</keyword>
<dbReference type="FunFam" id="1.20.120.1080:FF:000005">
    <property type="entry name" value="ATP-dependent helicase HrpA"/>
    <property type="match status" value="1"/>
</dbReference>
<dbReference type="SMART" id="SM00490">
    <property type="entry name" value="HELICc"/>
    <property type="match status" value="1"/>
</dbReference>
<organism evidence="8 9">
    <name type="scientific">Bifidobacterium bifidum</name>
    <dbReference type="NCBI Taxonomy" id="1681"/>
    <lineage>
        <taxon>Bacteria</taxon>
        <taxon>Bacillati</taxon>
        <taxon>Actinomycetota</taxon>
        <taxon>Actinomycetes</taxon>
        <taxon>Bifidobacteriales</taxon>
        <taxon>Bifidobacteriaceae</taxon>
        <taxon>Bifidobacterium</taxon>
    </lineage>
</organism>
<dbReference type="InterPro" id="IPR011709">
    <property type="entry name" value="DEAD-box_helicase_OB_fold"/>
</dbReference>
<dbReference type="SMART" id="SM00847">
    <property type="entry name" value="HA2"/>
    <property type="match status" value="1"/>
</dbReference>
<dbReference type="Gene3D" id="1.20.120.1080">
    <property type="match status" value="1"/>
</dbReference>
<dbReference type="InterPro" id="IPR001650">
    <property type="entry name" value="Helicase_C-like"/>
</dbReference>
<feature type="region of interest" description="Disordered" evidence="5">
    <location>
        <begin position="227"/>
        <end position="249"/>
    </location>
</feature>
<dbReference type="InterPro" id="IPR024590">
    <property type="entry name" value="HrpA_C"/>
</dbReference>
<dbReference type="CDD" id="cd18791">
    <property type="entry name" value="SF2_C_RHA"/>
    <property type="match status" value="1"/>
</dbReference>
<dbReference type="SMART" id="SM00487">
    <property type="entry name" value="DEXDc"/>
    <property type="match status" value="1"/>
</dbReference>
<evidence type="ECO:0000256" key="4">
    <source>
        <dbReference type="ARBA" id="ARBA00022840"/>
    </source>
</evidence>
<gene>
    <name evidence="8" type="ORF">DW137_07750</name>
</gene>
<dbReference type="RefSeq" id="WP_118269610.1">
    <property type="nucleotide sequence ID" value="NZ_QRLK01000004.1"/>
</dbReference>
<dbReference type="GO" id="GO:0004386">
    <property type="term" value="F:helicase activity"/>
    <property type="evidence" value="ECO:0007669"/>
    <property type="project" value="UniProtKB-KW"/>
</dbReference>
<feature type="domain" description="Helicase ATP-binding" evidence="6">
    <location>
        <begin position="19"/>
        <end position="183"/>
    </location>
</feature>
<evidence type="ECO:0000256" key="1">
    <source>
        <dbReference type="ARBA" id="ARBA00022741"/>
    </source>
</evidence>
<evidence type="ECO:0000259" key="6">
    <source>
        <dbReference type="PROSITE" id="PS51192"/>
    </source>
</evidence>
<name>A0A415C4D0_BIFBI</name>
<keyword evidence="4" id="KW-0067">ATP-binding</keyword>
<keyword evidence="3" id="KW-0347">Helicase</keyword>
<dbReference type="Pfam" id="PF07717">
    <property type="entry name" value="OB_NTP_bind"/>
    <property type="match status" value="1"/>
</dbReference>
<proteinExistence type="predicted"/>
<evidence type="ECO:0000256" key="3">
    <source>
        <dbReference type="ARBA" id="ARBA00022806"/>
    </source>
</evidence>
<dbReference type="PROSITE" id="PS51194">
    <property type="entry name" value="HELICASE_CTER"/>
    <property type="match status" value="1"/>
</dbReference>
<comment type="caution">
    <text evidence="8">The sequence shown here is derived from an EMBL/GenBank/DDBJ whole genome shotgun (WGS) entry which is preliminary data.</text>
</comment>
<feature type="compositionally biased region" description="Basic and acidic residues" evidence="5">
    <location>
        <begin position="235"/>
        <end position="246"/>
    </location>
</feature>
<dbReference type="GO" id="GO:0016787">
    <property type="term" value="F:hydrolase activity"/>
    <property type="evidence" value="ECO:0007669"/>
    <property type="project" value="UniProtKB-KW"/>
</dbReference>
<dbReference type="PROSITE" id="PS51192">
    <property type="entry name" value="HELICASE_ATP_BIND_1"/>
    <property type="match status" value="1"/>
</dbReference>
<feature type="domain" description="Helicase C-terminal" evidence="7">
    <location>
        <begin position="256"/>
        <end position="433"/>
    </location>
</feature>
<dbReference type="Gene3D" id="3.40.50.300">
    <property type="entry name" value="P-loop containing nucleotide triphosphate hydrolases"/>
    <property type="match status" value="2"/>
</dbReference>
<dbReference type="InterPro" id="IPR027417">
    <property type="entry name" value="P-loop_NTPase"/>
</dbReference>
<evidence type="ECO:0000259" key="7">
    <source>
        <dbReference type="PROSITE" id="PS51194"/>
    </source>
</evidence>
<accession>A0A415C4D0</accession>
<dbReference type="Pfam" id="PF00270">
    <property type="entry name" value="DEAD"/>
    <property type="match status" value="1"/>
</dbReference>
<dbReference type="InterPro" id="IPR011545">
    <property type="entry name" value="DEAD/DEAH_box_helicase_dom"/>
</dbReference>
<dbReference type="PANTHER" id="PTHR18934:SF99">
    <property type="entry name" value="ATP-DEPENDENT RNA HELICASE DHX37-RELATED"/>
    <property type="match status" value="1"/>
</dbReference>
<dbReference type="PANTHER" id="PTHR18934">
    <property type="entry name" value="ATP-DEPENDENT RNA HELICASE"/>
    <property type="match status" value="1"/>
</dbReference>
<dbReference type="GO" id="GO:0005524">
    <property type="term" value="F:ATP binding"/>
    <property type="evidence" value="ECO:0007669"/>
    <property type="project" value="UniProtKB-KW"/>
</dbReference>
<dbReference type="EMBL" id="QRLR01000004">
    <property type="protein sequence ID" value="RHJ22578.1"/>
    <property type="molecule type" value="Genomic_DNA"/>
</dbReference>